<evidence type="ECO:0000313" key="3">
    <source>
        <dbReference type="Proteomes" id="UP000823388"/>
    </source>
</evidence>
<reference evidence="2" key="1">
    <citation type="submission" date="2020-05" db="EMBL/GenBank/DDBJ databases">
        <title>WGS assembly of Panicum virgatum.</title>
        <authorList>
            <person name="Lovell J.T."/>
            <person name="Jenkins J."/>
            <person name="Shu S."/>
            <person name="Juenger T.E."/>
            <person name="Schmutz J."/>
        </authorList>
    </citation>
    <scope>NUCLEOTIDE SEQUENCE</scope>
    <source>
        <strain evidence="2">AP13</strain>
    </source>
</reference>
<protein>
    <submittedName>
        <fullName evidence="2">Uncharacterized protein</fullName>
    </submittedName>
</protein>
<sequence length="233" mass="26236">MSIYLSGENKILKKYKTINIFVGLFIRVGKAHRPTLWIRPRLLLLYISPNPTLTPTSCAAATILSTPPPHLNPCFIHCHFGVAACITSIHPFSPSLFSLAPNPKTRSDESPTPSPARSDPRTLQASPESPKMEDTESFQNHLNSAESRLLEAPKEATPREIFEALKEIPGLARADLLRAYSLLIRSDRLFRALMALPMDMRMEWLLIEVWPMKLMYFAAQNNTSNMLHNVSVE</sequence>
<dbReference type="Proteomes" id="UP000823388">
    <property type="component" value="Chromosome 3K"/>
</dbReference>
<evidence type="ECO:0000256" key="1">
    <source>
        <dbReference type="SAM" id="MobiDB-lite"/>
    </source>
</evidence>
<name>A0A8T0V1R1_PANVG</name>
<comment type="caution">
    <text evidence="2">The sequence shown here is derived from an EMBL/GenBank/DDBJ whole genome shotgun (WGS) entry which is preliminary data.</text>
</comment>
<evidence type="ECO:0000313" key="2">
    <source>
        <dbReference type="EMBL" id="KAG2630631.1"/>
    </source>
</evidence>
<feature type="region of interest" description="Disordered" evidence="1">
    <location>
        <begin position="100"/>
        <end position="139"/>
    </location>
</feature>
<keyword evidence="3" id="KW-1185">Reference proteome</keyword>
<proteinExistence type="predicted"/>
<gene>
    <name evidence="2" type="ORF">PVAP13_3KG538560</name>
</gene>
<dbReference type="AlphaFoldDB" id="A0A8T0V1R1"/>
<accession>A0A8T0V1R1</accession>
<dbReference type="EMBL" id="CM029041">
    <property type="protein sequence ID" value="KAG2630631.1"/>
    <property type="molecule type" value="Genomic_DNA"/>
</dbReference>
<organism evidence="2 3">
    <name type="scientific">Panicum virgatum</name>
    <name type="common">Blackwell switchgrass</name>
    <dbReference type="NCBI Taxonomy" id="38727"/>
    <lineage>
        <taxon>Eukaryota</taxon>
        <taxon>Viridiplantae</taxon>
        <taxon>Streptophyta</taxon>
        <taxon>Embryophyta</taxon>
        <taxon>Tracheophyta</taxon>
        <taxon>Spermatophyta</taxon>
        <taxon>Magnoliopsida</taxon>
        <taxon>Liliopsida</taxon>
        <taxon>Poales</taxon>
        <taxon>Poaceae</taxon>
        <taxon>PACMAD clade</taxon>
        <taxon>Panicoideae</taxon>
        <taxon>Panicodae</taxon>
        <taxon>Paniceae</taxon>
        <taxon>Panicinae</taxon>
        <taxon>Panicum</taxon>
        <taxon>Panicum sect. Hiantes</taxon>
    </lineage>
</organism>